<organism evidence="2 3">
    <name type="scientific">Methanococcus voltae</name>
    <dbReference type="NCBI Taxonomy" id="2188"/>
    <lineage>
        <taxon>Archaea</taxon>
        <taxon>Methanobacteriati</taxon>
        <taxon>Methanobacteriota</taxon>
        <taxon>Methanomada group</taxon>
        <taxon>Methanococci</taxon>
        <taxon>Methanococcales</taxon>
        <taxon>Methanococcaceae</taxon>
        <taxon>Methanococcus</taxon>
    </lineage>
</organism>
<dbReference type="RefSeq" id="WP_209590172.1">
    <property type="nucleotide sequence ID" value="NZ_JAGGMV010000001.1"/>
</dbReference>
<dbReference type="EMBL" id="JAGGMV010000001">
    <property type="protein sequence ID" value="MBP2200799.1"/>
    <property type="molecule type" value="Genomic_DNA"/>
</dbReference>
<keyword evidence="1" id="KW-0472">Membrane</keyword>
<dbReference type="Gene3D" id="2.60.40.10">
    <property type="entry name" value="Immunoglobulins"/>
    <property type="match status" value="1"/>
</dbReference>
<gene>
    <name evidence="2" type="ORF">J3E07_000197</name>
</gene>
<dbReference type="Proteomes" id="UP000740329">
    <property type="component" value="Unassembled WGS sequence"/>
</dbReference>
<comment type="caution">
    <text evidence="2">The sequence shown here is derived from an EMBL/GenBank/DDBJ whole genome shotgun (WGS) entry which is preliminary data.</text>
</comment>
<dbReference type="PANTHER" id="PTHR35902">
    <property type="entry name" value="S-LAYER DOMAIN-LIKE PROTEIN-RELATED"/>
    <property type="match status" value="1"/>
</dbReference>
<sequence>MNIQRIITLLSVLLIFTIPAYAETTDYTYNDLAKFNDPEVIQLINMKMVNQNPDPAIAGDVFEFRVSVENIGGLSDGNYILEVNPKYPFEAVPGESLKSQIGVIADYQDGKDAIISKFKLKVAKGVYAGDYPVEIMLYKVGEKDTGLKKEIYINVANKEATEVKISKKEFNAGETTKMVFTIKNVGSANLKDVTFSWNTADNVLLPVGSGNSRYIQELDVGQSTDIEYDVSSSTDADPGLYQLNINMTFNDYKNGSKQSILTTAGVIITGNTDFEVVYSENQDNSYSFSVSNTGKIQANSVSVSVPRQDGWTISGPDTVIIGNLLQGDYTYASFSLSPEGNNQNITLNVKYTDDKGVRQTLKKVVNLPNNTDPTSEFSGLKGATDKSDGLDYSFVPYVIVGLLLVGGVAYYIIRRRKNSKKKLDI</sequence>
<dbReference type="AlphaFoldDB" id="A0A8J7USM2"/>
<keyword evidence="1" id="KW-1133">Transmembrane helix</keyword>
<feature type="transmembrane region" description="Helical" evidence="1">
    <location>
        <begin position="394"/>
        <end position="413"/>
    </location>
</feature>
<reference evidence="2" key="1">
    <citation type="submission" date="2021-03" db="EMBL/GenBank/DDBJ databases">
        <title>Genomic Encyclopedia of Type Strains, Phase IV (KMG-V): Genome sequencing to study the core and pangenomes of soil and plant-associated prokaryotes.</title>
        <authorList>
            <person name="Whitman W."/>
        </authorList>
    </citation>
    <scope>NUCLEOTIDE SEQUENCE</scope>
    <source>
        <strain evidence="2">C4</strain>
    </source>
</reference>
<dbReference type="PANTHER" id="PTHR35902:SF3">
    <property type="entry name" value="NPCBM-ASSOCIATED, NEW3 DOMAIN OF ALPHA-GALACTOSIDASE"/>
    <property type="match status" value="1"/>
</dbReference>
<keyword evidence="1" id="KW-0812">Transmembrane</keyword>
<name>A0A8J7USM2_METVO</name>
<dbReference type="InterPro" id="IPR013783">
    <property type="entry name" value="Ig-like_fold"/>
</dbReference>
<accession>A0A8J7USM2</accession>
<evidence type="ECO:0000256" key="1">
    <source>
        <dbReference type="SAM" id="Phobius"/>
    </source>
</evidence>
<proteinExistence type="predicted"/>
<evidence type="ECO:0000313" key="2">
    <source>
        <dbReference type="EMBL" id="MBP2200799.1"/>
    </source>
</evidence>
<evidence type="ECO:0000313" key="3">
    <source>
        <dbReference type="Proteomes" id="UP000740329"/>
    </source>
</evidence>
<protein>
    <submittedName>
        <fullName evidence="2">LPXTG-motif cell wall-anchored protein</fullName>
    </submittedName>
</protein>